<organism evidence="1 2">
    <name type="scientific">Ampelomyces quisqualis</name>
    <name type="common">Powdery mildew agent</name>
    <dbReference type="NCBI Taxonomy" id="50730"/>
    <lineage>
        <taxon>Eukaryota</taxon>
        <taxon>Fungi</taxon>
        <taxon>Dikarya</taxon>
        <taxon>Ascomycota</taxon>
        <taxon>Pezizomycotina</taxon>
        <taxon>Dothideomycetes</taxon>
        <taxon>Pleosporomycetidae</taxon>
        <taxon>Pleosporales</taxon>
        <taxon>Pleosporineae</taxon>
        <taxon>Phaeosphaeriaceae</taxon>
        <taxon>Ampelomyces</taxon>
    </lineage>
</organism>
<gene>
    <name evidence="1" type="ORF">BDU57DRAFT_426858</name>
</gene>
<keyword evidence="2" id="KW-1185">Reference proteome</keyword>
<reference evidence="1" key="1">
    <citation type="journal article" date="2020" name="Stud. Mycol.">
        <title>101 Dothideomycetes genomes: a test case for predicting lifestyles and emergence of pathogens.</title>
        <authorList>
            <person name="Haridas S."/>
            <person name="Albert R."/>
            <person name="Binder M."/>
            <person name="Bloem J."/>
            <person name="Labutti K."/>
            <person name="Salamov A."/>
            <person name="Andreopoulos B."/>
            <person name="Baker S."/>
            <person name="Barry K."/>
            <person name="Bills G."/>
            <person name="Bluhm B."/>
            <person name="Cannon C."/>
            <person name="Castanera R."/>
            <person name="Culley D."/>
            <person name="Daum C."/>
            <person name="Ezra D."/>
            <person name="Gonzalez J."/>
            <person name="Henrissat B."/>
            <person name="Kuo A."/>
            <person name="Liang C."/>
            <person name="Lipzen A."/>
            <person name="Lutzoni F."/>
            <person name="Magnuson J."/>
            <person name="Mondo S."/>
            <person name="Nolan M."/>
            <person name="Ohm R."/>
            <person name="Pangilinan J."/>
            <person name="Park H.-J."/>
            <person name="Ramirez L."/>
            <person name="Alfaro M."/>
            <person name="Sun H."/>
            <person name="Tritt A."/>
            <person name="Yoshinaga Y."/>
            <person name="Zwiers L.-H."/>
            <person name="Turgeon B."/>
            <person name="Goodwin S."/>
            <person name="Spatafora J."/>
            <person name="Crous P."/>
            <person name="Grigoriev I."/>
        </authorList>
    </citation>
    <scope>NUCLEOTIDE SEQUENCE</scope>
    <source>
        <strain evidence="1">HMLAC05119</strain>
    </source>
</reference>
<name>A0A6A5QUY2_AMPQU</name>
<accession>A0A6A5QUY2</accession>
<dbReference type="Proteomes" id="UP000800096">
    <property type="component" value="Unassembled WGS sequence"/>
</dbReference>
<feature type="non-terminal residue" evidence="1">
    <location>
        <position position="276"/>
    </location>
</feature>
<dbReference type="EMBL" id="ML979133">
    <property type="protein sequence ID" value="KAF1919525.1"/>
    <property type="molecule type" value="Genomic_DNA"/>
</dbReference>
<feature type="non-terminal residue" evidence="1">
    <location>
        <position position="1"/>
    </location>
</feature>
<sequence length="276" mass="32616">DWGIPEQLLEDDGFRTRIRQMQLQTYLMHCTVLQNTVRELQHKPWIGDAAHSTIWYYEKMRSLAYRARQIAEMLESRDLKARCEYWAGRACGGMQDYQTAESHFKAALLHDVENGVKKNGDVQLRGLRPSEKADVRFLRDSCKARHRNYERQREHFARLGERHSWETGLPIEACLGENMVPSSPWVPDRDRVVQLARHKYDGKKEPDEEAWLLTDNKLGQTLEEQAQAQWKAQDETVQAMHRRTLSREEWWYIKRDVKAAQHHKSQQSPDQETTFE</sequence>
<evidence type="ECO:0000313" key="1">
    <source>
        <dbReference type="EMBL" id="KAF1919525.1"/>
    </source>
</evidence>
<dbReference type="OrthoDB" id="3801492at2759"/>
<proteinExistence type="predicted"/>
<evidence type="ECO:0000313" key="2">
    <source>
        <dbReference type="Proteomes" id="UP000800096"/>
    </source>
</evidence>
<dbReference type="AlphaFoldDB" id="A0A6A5QUY2"/>
<protein>
    <submittedName>
        <fullName evidence="1">Uncharacterized protein</fullName>
    </submittedName>
</protein>